<evidence type="ECO:0000256" key="2">
    <source>
        <dbReference type="ARBA" id="ARBA00022527"/>
    </source>
</evidence>
<feature type="domain" description="Protein kinase" evidence="9">
    <location>
        <begin position="1"/>
        <end position="136"/>
    </location>
</feature>
<dbReference type="FunFam" id="1.10.510.10:FF:001023">
    <property type="entry name" value="Os07g0541700 protein"/>
    <property type="match status" value="1"/>
</dbReference>
<evidence type="ECO:0000256" key="1">
    <source>
        <dbReference type="ARBA" id="ARBA00012513"/>
    </source>
</evidence>
<dbReference type="Proteomes" id="UP000823749">
    <property type="component" value="Chromosome 9"/>
</dbReference>
<evidence type="ECO:0000256" key="4">
    <source>
        <dbReference type="ARBA" id="ARBA00022741"/>
    </source>
</evidence>
<evidence type="ECO:0000313" key="10">
    <source>
        <dbReference type="EMBL" id="KAG5532250.1"/>
    </source>
</evidence>
<keyword evidence="4" id="KW-0547">Nucleotide-binding</keyword>
<keyword evidence="2" id="KW-0723">Serine/threonine-protein kinase</keyword>
<dbReference type="PANTHER" id="PTHR47989">
    <property type="entry name" value="OS01G0750732 PROTEIN"/>
    <property type="match status" value="1"/>
</dbReference>
<dbReference type="EC" id="2.7.11.1" evidence="1"/>
<comment type="catalytic activity">
    <reaction evidence="8">
        <text>L-seryl-[protein] + ATP = O-phospho-L-seryl-[protein] + ADP + H(+)</text>
        <dbReference type="Rhea" id="RHEA:17989"/>
        <dbReference type="Rhea" id="RHEA-COMP:9863"/>
        <dbReference type="Rhea" id="RHEA-COMP:11604"/>
        <dbReference type="ChEBI" id="CHEBI:15378"/>
        <dbReference type="ChEBI" id="CHEBI:29999"/>
        <dbReference type="ChEBI" id="CHEBI:30616"/>
        <dbReference type="ChEBI" id="CHEBI:83421"/>
        <dbReference type="ChEBI" id="CHEBI:456216"/>
        <dbReference type="EC" id="2.7.11.1"/>
    </reaction>
</comment>
<keyword evidence="5" id="KW-0418">Kinase</keyword>
<proteinExistence type="predicted"/>
<dbReference type="InterPro" id="IPR000719">
    <property type="entry name" value="Prot_kinase_dom"/>
</dbReference>
<evidence type="ECO:0000256" key="5">
    <source>
        <dbReference type="ARBA" id="ARBA00022777"/>
    </source>
</evidence>
<dbReference type="Gene3D" id="1.10.510.10">
    <property type="entry name" value="Transferase(Phosphotransferase) domain 1"/>
    <property type="match status" value="1"/>
</dbReference>
<dbReference type="AlphaFoldDB" id="A0AAV6IYY8"/>
<evidence type="ECO:0000256" key="6">
    <source>
        <dbReference type="ARBA" id="ARBA00022840"/>
    </source>
</evidence>
<dbReference type="PROSITE" id="PS50011">
    <property type="entry name" value="PROTEIN_KINASE_DOM"/>
    <property type="match status" value="1"/>
</dbReference>
<accession>A0AAV6IYY8</accession>
<dbReference type="InterPro" id="IPR011009">
    <property type="entry name" value="Kinase-like_dom_sf"/>
</dbReference>
<dbReference type="GO" id="GO:0005524">
    <property type="term" value="F:ATP binding"/>
    <property type="evidence" value="ECO:0007669"/>
    <property type="project" value="UniProtKB-KW"/>
</dbReference>
<dbReference type="Pfam" id="PF00069">
    <property type="entry name" value="Pkinase"/>
    <property type="match status" value="1"/>
</dbReference>
<evidence type="ECO:0000256" key="3">
    <source>
        <dbReference type="ARBA" id="ARBA00022679"/>
    </source>
</evidence>
<evidence type="ECO:0000256" key="7">
    <source>
        <dbReference type="ARBA" id="ARBA00047899"/>
    </source>
</evidence>
<dbReference type="GO" id="GO:0004674">
    <property type="term" value="F:protein serine/threonine kinase activity"/>
    <property type="evidence" value="ECO:0007669"/>
    <property type="project" value="UniProtKB-KW"/>
</dbReference>
<keyword evidence="6" id="KW-0067">ATP-binding</keyword>
<protein>
    <recommendedName>
        <fullName evidence="1">non-specific serine/threonine protein kinase</fullName>
        <ecNumber evidence="1">2.7.11.1</ecNumber>
    </recommendedName>
</protein>
<dbReference type="PANTHER" id="PTHR47989:SF45">
    <property type="entry name" value="OS01G0709500 PROTEIN"/>
    <property type="match status" value="1"/>
</dbReference>
<reference evidence="10" key="1">
    <citation type="submission" date="2020-08" db="EMBL/GenBank/DDBJ databases">
        <title>Plant Genome Project.</title>
        <authorList>
            <person name="Zhang R.-G."/>
        </authorList>
    </citation>
    <scope>NUCLEOTIDE SEQUENCE</scope>
    <source>
        <strain evidence="10">WSP0</strain>
        <tissue evidence="10">Leaf</tissue>
    </source>
</reference>
<gene>
    <name evidence="10" type="ORF">RHGRI_026772</name>
</gene>
<dbReference type="SUPFAM" id="SSF56112">
    <property type="entry name" value="Protein kinase-like (PK-like)"/>
    <property type="match status" value="1"/>
</dbReference>
<comment type="catalytic activity">
    <reaction evidence="7">
        <text>L-threonyl-[protein] + ATP = O-phospho-L-threonyl-[protein] + ADP + H(+)</text>
        <dbReference type="Rhea" id="RHEA:46608"/>
        <dbReference type="Rhea" id="RHEA-COMP:11060"/>
        <dbReference type="Rhea" id="RHEA-COMP:11605"/>
        <dbReference type="ChEBI" id="CHEBI:15378"/>
        <dbReference type="ChEBI" id="CHEBI:30013"/>
        <dbReference type="ChEBI" id="CHEBI:30616"/>
        <dbReference type="ChEBI" id="CHEBI:61977"/>
        <dbReference type="ChEBI" id="CHEBI:456216"/>
        <dbReference type="EC" id="2.7.11.1"/>
    </reaction>
</comment>
<evidence type="ECO:0000313" key="11">
    <source>
        <dbReference type="Proteomes" id="UP000823749"/>
    </source>
</evidence>
<comment type="caution">
    <text evidence="10">The sequence shown here is derived from an EMBL/GenBank/DDBJ whole genome shotgun (WGS) entry which is preliminary data.</text>
</comment>
<organism evidence="10 11">
    <name type="scientific">Rhododendron griersonianum</name>
    <dbReference type="NCBI Taxonomy" id="479676"/>
    <lineage>
        <taxon>Eukaryota</taxon>
        <taxon>Viridiplantae</taxon>
        <taxon>Streptophyta</taxon>
        <taxon>Embryophyta</taxon>
        <taxon>Tracheophyta</taxon>
        <taxon>Spermatophyta</taxon>
        <taxon>Magnoliopsida</taxon>
        <taxon>eudicotyledons</taxon>
        <taxon>Gunneridae</taxon>
        <taxon>Pentapetalae</taxon>
        <taxon>asterids</taxon>
        <taxon>Ericales</taxon>
        <taxon>Ericaceae</taxon>
        <taxon>Ericoideae</taxon>
        <taxon>Rhodoreae</taxon>
        <taxon>Rhododendron</taxon>
    </lineage>
</organism>
<keyword evidence="3" id="KW-0808">Transferase</keyword>
<keyword evidence="11" id="KW-1185">Reference proteome</keyword>
<name>A0AAV6IYY8_9ERIC</name>
<evidence type="ECO:0000259" key="9">
    <source>
        <dbReference type="PROSITE" id="PS50011"/>
    </source>
</evidence>
<sequence length="136" mass="15456">MEKSINRNGKFLNPIGNKGTPIDWHSRQKIAVGTARGLRYLHEDCRVGRVVHRNMQPRNILLTHDYEPLIADFGLARLPTECDISDEQVVGTSRHALRMTKCLKLALENDECLKLASERMTKCLKLASKNEEFVVA</sequence>
<evidence type="ECO:0000256" key="8">
    <source>
        <dbReference type="ARBA" id="ARBA00048679"/>
    </source>
</evidence>
<dbReference type="EMBL" id="JACTNZ010000009">
    <property type="protein sequence ID" value="KAG5532250.1"/>
    <property type="molecule type" value="Genomic_DNA"/>
</dbReference>